<dbReference type="SMART" id="SM00530">
    <property type="entry name" value="HTH_XRE"/>
    <property type="match status" value="1"/>
</dbReference>
<evidence type="ECO:0000259" key="1">
    <source>
        <dbReference type="PROSITE" id="PS50943"/>
    </source>
</evidence>
<accession>A0A383RF94</accession>
<proteinExistence type="predicted"/>
<dbReference type="SUPFAM" id="SSF47413">
    <property type="entry name" value="lambda repressor-like DNA-binding domains"/>
    <property type="match status" value="1"/>
</dbReference>
<gene>
    <name evidence="2" type="ORF">PBLR_13763</name>
</gene>
<keyword evidence="2" id="KW-0238">DNA-binding</keyword>
<dbReference type="SUPFAM" id="SSF48452">
    <property type="entry name" value="TPR-like"/>
    <property type="match status" value="1"/>
</dbReference>
<dbReference type="EMBL" id="LS992241">
    <property type="protein sequence ID" value="SYX85341.1"/>
    <property type="molecule type" value="Genomic_DNA"/>
</dbReference>
<evidence type="ECO:0000313" key="2">
    <source>
        <dbReference type="EMBL" id="SYX85341.1"/>
    </source>
</evidence>
<organism evidence="2 3">
    <name type="scientific">Paenibacillus alvei</name>
    <name type="common">Bacillus alvei</name>
    <dbReference type="NCBI Taxonomy" id="44250"/>
    <lineage>
        <taxon>Bacteria</taxon>
        <taxon>Bacillati</taxon>
        <taxon>Bacillota</taxon>
        <taxon>Bacilli</taxon>
        <taxon>Bacillales</taxon>
        <taxon>Paenibacillaceae</taxon>
        <taxon>Paenibacillus</taxon>
    </lineage>
</organism>
<dbReference type="PROSITE" id="PS50943">
    <property type="entry name" value="HTH_CROC1"/>
    <property type="match status" value="1"/>
</dbReference>
<evidence type="ECO:0000313" key="3">
    <source>
        <dbReference type="Proteomes" id="UP000304148"/>
    </source>
</evidence>
<dbReference type="InterPro" id="IPR011990">
    <property type="entry name" value="TPR-like_helical_dom_sf"/>
</dbReference>
<sequence length="434" mass="50481">MKMRVGAYRVAQILSIAELIHSYRRNSGMTLAQLSETSGVHKGTISKIENEDVKRPEYTTLRPLVEALRIPLDTVVELYISVDKRAEMRLHILQDVIQHSGSAELARTVGAKFLESPSDDSHSLVERLYSFAASVEHKEIRLALYQLIVDYSRDHGIMPFLAQGLLQVYLIERDDFTRMRAVYESGNHIVMYAHFLSMEDRIMFYYKLGIHAYNLFLYPESIELAHHVVQEAEPDNEYYVHALFILREAYFHIGNYDKSEYYTHLYSQYDGPYIKENTLLMNALLNAKKGKTDTAVAQLTSVLETYDQNLALSALNQLMIIYLQKNQLQAVENLLSYPIDPHHIIENNPLMISQLAEYYYHRAEYFITVSELERGISEFLEGAFHFSRVDDVRQEKQCIHQIMQSHLTQNIAMSIPTLEKLTEYYKRTDWEGLR</sequence>
<dbReference type="Gene3D" id="1.10.260.40">
    <property type="entry name" value="lambda repressor-like DNA-binding domains"/>
    <property type="match status" value="1"/>
</dbReference>
<dbReference type="CDD" id="cd00093">
    <property type="entry name" value="HTH_XRE"/>
    <property type="match status" value="1"/>
</dbReference>
<dbReference type="GO" id="GO:0003677">
    <property type="term" value="F:DNA binding"/>
    <property type="evidence" value="ECO:0007669"/>
    <property type="project" value="UniProtKB-KW"/>
</dbReference>
<name>A0A383RF94_PAEAL</name>
<feature type="domain" description="HTH cro/C1-type" evidence="1">
    <location>
        <begin position="20"/>
        <end position="75"/>
    </location>
</feature>
<reference evidence="3" key="1">
    <citation type="submission" date="2018-08" db="EMBL/GenBank/DDBJ databases">
        <authorList>
            <person name="Chevrot R."/>
        </authorList>
    </citation>
    <scope>NUCLEOTIDE SEQUENCE [LARGE SCALE GENOMIC DNA]</scope>
</reference>
<protein>
    <submittedName>
        <fullName evidence="2">DNA-binding protein</fullName>
    </submittedName>
</protein>
<dbReference type="InterPro" id="IPR001387">
    <property type="entry name" value="Cro/C1-type_HTH"/>
</dbReference>
<dbReference type="InterPro" id="IPR010982">
    <property type="entry name" value="Lambda_DNA-bd_dom_sf"/>
</dbReference>
<dbReference type="Gene3D" id="1.25.40.10">
    <property type="entry name" value="Tetratricopeptide repeat domain"/>
    <property type="match status" value="1"/>
</dbReference>
<dbReference type="Proteomes" id="UP000304148">
    <property type="component" value="Chromosome"/>
</dbReference>
<dbReference type="AlphaFoldDB" id="A0A383RF94"/>
<dbReference type="Pfam" id="PF01381">
    <property type="entry name" value="HTH_3"/>
    <property type="match status" value="1"/>
</dbReference>